<feature type="region of interest" description="Disordered" evidence="8">
    <location>
        <begin position="310"/>
        <end position="378"/>
    </location>
</feature>
<dbReference type="InterPro" id="IPR000679">
    <property type="entry name" value="Znf_GATA"/>
</dbReference>
<comment type="caution">
    <text evidence="10">The sequence shown here is derived from an EMBL/GenBank/DDBJ whole genome shotgun (WGS) entry which is preliminary data.</text>
</comment>
<dbReference type="OrthoDB" id="515401at2759"/>
<feature type="region of interest" description="Disordered" evidence="8">
    <location>
        <begin position="637"/>
        <end position="717"/>
    </location>
</feature>
<keyword evidence="5" id="KW-0539">Nucleus</keyword>
<feature type="region of interest" description="Disordered" evidence="8">
    <location>
        <begin position="1"/>
        <end position="211"/>
    </location>
</feature>
<feature type="region of interest" description="Disordered" evidence="8">
    <location>
        <begin position="409"/>
        <end position="445"/>
    </location>
</feature>
<feature type="coiled-coil region" evidence="7">
    <location>
        <begin position="733"/>
        <end position="760"/>
    </location>
</feature>
<feature type="compositionally biased region" description="Basic and acidic residues" evidence="8">
    <location>
        <begin position="1"/>
        <end position="11"/>
    </location>
</feature>
<evidence type="ECO:0000259" key="9">
    <source>
        <dbReference type="PROSITE" id="PS50114"/>
    </source>
</evidence>
<dbReference type="EMBL" id="PUHQ01000012">
    <property type="protein sequence ID" value="KAG0664759.1"/>
    <property type="molecule type" value="Genomic_DNA"/>
</dbReference>
<feature type="region of interest" description="Disordered" evidence="8">
    <location>
        <begin position="245"/>
        <end position="288"/>
    </location>
</feature>
<gene>
    <name evidence="10" type="ORF">C6P46_000896</name>
</gene>
<dbReference type="PRINTS" id="PR00619">
    <property type="entry name" value="GATAZNFINGER"/>
</dbReference>
<accession>A0A9P7B7P7</accession>
<protein>
    <recommendedName>
        <fullName evidence="9">GATA-type domain-containing protein</fullName>
    </recommendedName>
</protein>
<reference evidence="10 11" key="1">
    <citation type="submission" date="2020-11" db="EMBL/GenBank/DDBJ databases">
        <title>Kefir isolates.</title>
        <authorList>
            <person name="Marcisauskas S."/>
            <person name="Kim Y."/>
            <person name="Blasche S."/>
        </authorList>
    </citation>
    <scope>NUCLEOTIDE SEQUENCE [LARGE SCALE GENOMIC DNA]</scope>
    <source>
        <strain evidence="10 11">KR</strain>
    </source>
</reference>
<feature type="region of interest" description="Disordered" evidence="8">
    <location>
        <begin position="841"/>
        <end position="875"/>
    </location>
</feature>
<dbReference type="PANTHER" id="PTHR10071:SF281">
    <property type="entry name" value="BOX A-BINDING FACTOR-RELATED"/>
    <property type="match status" value="1"/>
</dbReference>
<feature type="region of interest" description="Disordered" evidence="8">
    <location>
        <begin position="786"/>
        <end position="815"/>
    </location>
</feature>
<name>A0A9P7B7P7_RHOMI</name>
<feature type="compositionally biased region" description="Polar residues" evidence="8">
    <location>
        <begin position="93"/>
        <end position="103"/>
    </location>
</feature>
<evidence type="ECO:0000256" key="2">
    <source>
        <dbReference type="ARBA" id="ARBA00022723"/>
    </source>
</evidence>
<feature type="compositionally biased region" description="Low complexity" evidence="8">
    <location>
        <begin position="593"/>
        <end position="604"/>
    </location>
</feature>
<feature type="compositionally biased region" description="Low complexity" evidence="8">
    <location>
        <begin position="111"/>
        <end position="126"/>
    </location>
</feature>
<dbReference type="InterPro" id="IPR013088">
    <property type="entry name" value="Znf_NHR/GATA"/>
</dbReference>
<feature type="domain" description="GATA-type" evidence="9">
    <location>
        <begin position="213"/>
        <end position="250"/>
    </location>
</feature>
<keyword evidence="11" id="KW-1185">Reference proteome</keyword>
<dbReference type="Gene3D" id="3.30.50.10">
    <property type="entry name" value="Erythroid Transcription Factor GATA-1, subunit A"/>
    <property type="match status" value="2"/>
</dbReference>
<dbReference type="Proteomes" id="UP000777482">
    <property type="component" value="Unassembled WGS sequence"/>
</dbReference>
<feature type="region of interest" description="Disordered" evidence="8">
    <location>
        <begin position="525"/>
        <end position="625"/>
    </location>
</feature>
<dbReference type="SUPFAM" id="SSF57716">
    <property type="entry name" value="Glucocorticoid receptor-like (DNA-binding domain)"/>
    <property type="match status" value="1"/>
</dbReference>
<sequence>MLSPQHGHEQARVPTTEPSSAPSSASAAAANTTMQASTSATAAPAPAPYSNQRLPSIAHLTAPSGTQPPPIRLGPSPVPGANSNSFPRLAGWSTATGSRSPAGQYSDREASSSTAADADAAAILSSLPRAKSHSPPLAADQNSGAPSNAIPYYNGRSTDAFSRASLSPREEGRRPLATDPPRADEVKAHELAGSPAPAAASGSGKREKSINVCSSCGTTTTPLWRRDPQGKTICNACGLYLKNRRQPKSLDPTPSAGTPSAGLTGGVGAPGPSAASGTHRPVTPSTVSALSHWTQLAAAAGQHLHEAVAASSNARGHVTPHGPGSPRAATPFPSEKNVGHLALPELPSLPTPPIVSTEGSPAAAAAVASRDNADPPAGSCPGGGVCNGSGGQTCCQGCPALNNRVMYRTGPGGNAHKKGKKRAESEAAAQSGGGGGGGTAKGSLASASKSSIGASLQLQSGNGSGRMAKVASTGAAERDGAMGAAEGGEASNVGVMECHNCGTRLYYKLHGQHRPVNLKKPVIKRRKRVPAAAPGQNRAAMMEAHARASNGASDTASPPPTAQDGADSTHDGDSVASSSTAPPPSKRRKTASKKAMAIAAATASPGPQVEEDREAAAGSALQGSPRNTLSELAAIATHTAQQQQHHTQKPHTHPIPAAASNSSALTTGVALQPSAPHTHAPHSSHAHHHHHHAVPHTHAPHSHIHTHMPPRPHRHVSATPLAVPSAANLDTPLNAANLTLRDLASLRDSLREEIAGAREHMTRLDAFVRRGDGIVRLLDEAVQRASSPQVDSASRDTTTAVQSSSRTGAAPPAEDDDYEAYLRSLPAAEAVKLPLRPAATNTLSHAPTGAEIKREGSTQTAPNALALSTGAAAAP</sequence>
<dbReference type="InterPro" id="IPR039355">
    <property type="entry name" value="Transcription_factor_GATA"/>
</dbReference>
<proteinExistence type="predicted"/>
<dbReference type="GO" id="GO:0000122">
    <property type="term" value="P:negative regulation of transcription by RNA polymerase II"/>
    <property type="evidence" value="ECO:0007669"/>
    <property type="project" value="TreeGrafter"/>
</dbReference>
<organism evidence="10 11">
    <name type="scientific">Rhodotorula mucilaginosa</name>
    <name type="common">Yeast</name>
    <name type="synonym">Rhodotorula rubra</name>
    <dbReference type="NCBI Taxonomy" id="5537"/>
    <lineage>
        <taxon>Eukaryota</taxon>
        <taxon>Fungi</taxon>
        <taxon>Dikarya</taxon>
        <taxon>Basidiomycota</taxon>
        <taxon>Pucciniomycotina</taxon>
        <taxon>Microbotryomycetes</taxon>
        <taxon>Sporidiobolales</taxon>
        <taxon>Sporidiobolaceae</taxon>
        <taxon>Rhodotorula</taxon>
    </lineage>
</organism>
<dbReference type="PANTHER" id="PTHR10071">
    <property type="entry name" value="TRANSCRIPTION FACTOR GATA FAMILY MEMBER"/>
    <property type="match status" value="1"/>
</dbReference>
<evidence type="ECO:0000256" key="1">
    <source>
        <dbReference type="ARBA" id="ARBA00004123"/>
    </source>
</evidence>
<dbReference type="Pfam" id="PF00320">
    <property type="entry name" value="GATA"/>
    <property type="match status" value="1"/>
</dbReference>
<feature type="compositionally biased region" description="Basic residues" evidence="8">
    <location>
        <begin position="679"/>
        <end position="716"/>
    </location>
</feature>
<evidence type="ECO:0000313" key="10">
    <source>
        <dbReference type="EMBL" id="KAG0664759.1"/>
    </source>
</evidence>
<feature type="compositionally biased region" description="Gly residues" evidence="8">
    <location>
        <begin position="431"/>
        <end position="440"/>
    </location>
</feature>
<feature type="compositionally biased region" description="Low complexity" evidence="8">
    <location>
        <begin position="192"/>
        <end position="203"/>
    </location>
</feature>
<dbReference type="GO" id="GO:0000978">
    <property type="term" value="F:RNA polymerase II cis-regulatory region sequence-specific DNA binding"/>
    <property type="evidence" value="ECO:0007669"/>
    <property type="project" value="TreeGrafter"/>
</dbReference>
<keyword evidence="7" id="KW-0175">Coiled coil</keyword>
<evidence type="ECO:0000256" key="7">
    <source>
        <dbReference type="SAM" id="Coils"/>
    </source>
</evidence>
<evidence type="ECO:0000256" key="5">
    <source>
        <dbReference type="ARBA" id="ARBA00023242"/>
    </source>
</evidence>
<dbReference type="GO" id="GO:0008270">
    <property type="term" value="F:zinc ion binding"/>
    <property type="evidence" value="ECO:0007669"/>
    <property type="project" value="UniProtKB-KW"/>
</dbReference>
<dbReference type="GO" id="GO:0005634">
    <property type="term" value="C:nucleus"/>
    <property type="evidence" value="ECO:0007669"/>
    <property type="project" value="UniProtKB-SubCell"/>
</dbReference>
<feature type="domain" description="GATA-type" evidence="9">
    <location>
        <begin position="494"/>
        <end position="526"/>
    </location>
</feature>
<keyword evidence="4" id="KW-0862">Zinc</keyword>
<evidence type="ECO:0000256" key="4">
    <source>
        <dbReference type="ARBA" id="ARBA00022833"/>
    </source>
</evidence>
<dbReference type="GO" id="GO:0000981">
    <property type="term" value="F:DNA-binding transcription factor activity, RNA polymerase II-specific"/>
    <property type="evidence" value="ECO:0007669"/>
    <property type="project" value="TreeGrafter"/>
</dbReference>
<evidence type="ECO:0000256" key="6">
    <source>
        <dbReference type="PROSITE-ProRule" id="PRU00094"/>
    </source>
</evidence>
<feature type="compositionally biased region" description="Pro residues" evidence="8">
    <location>
        <begin position="66"/>
        <end position="78"/>
    </location>
</feature>
<feature type="compositionally biased region" description="Polar residues" evidence="8">
    <location>
        <begin position="786"/>
        <end position="807"/>
    </location>
</feature>
<evidence type="ECO:0000256" key="8">
    <source>
        <dbReference type="SAM" id="MobiDB-lite"/>
    </source>
</evidence>
<dbReference type="CDD" id="cd00202">
    <property type="entry name" value="ZnF_GATA"/>
    <property type="match status" value="1"/>
</dbReference>
<feature type="compositionally biased region" description="Basic and acidic residues" evidence="8">
    <location>
        <begin position="168"/>
        <end position="190"/>
    </location>
</feature>
<feature type="compositionally biased region" description="Low complexity" evidence="8">
    <location>
        <begin position="14"/>
        <end position="50"/>
    </location>
</feature>
<dbReference type="SMART" id="SM00401">
    <property type="entry name" value="ZnF_GATA"/>
    <property type="match status" value="2"/>
</dbReference>
<keyword evidence="2" id="KW-0479">Metal-binding</keyword>
<dbReference type="PROSITE" id="PS00344">
    <property type="entry name" value="GATA_ZN_FINGER_1"/>
    <property type="match status" value="1"/>
</dbReference>
<dbReference type="AlphaFoldDB" id="A0A9P7B7P7"/>
<dbReference type="GO" id="GO:0045944">
    <property type="term" value="P:positive regulation of transcription by RNA polymerase II"/>
    <property type="evidence" value="ECO:0007669"/>
    <property type="project" value="TreeGrafter"/>
</dbReference>
<evidence type="ECO:0000313" key="11">
    <source>
        <dbReference type="Proteomes" id="UP000777482"/>
    </source>
</evidence>
<keyword evidence="3 6" id="KW-0863">Zinc-finger</keyword>
<dbReference type="PROSITE" id="PS50114">
    <property type="entry name" value="GATA_ZN_FINGER_2"/>
    <property type="match status" value="2"/>
</dbReference>
<feature type="compositionally biased region" description="Low complexity" evidence="8">
    <location>
        <begin position="861"/>
        <end position="875"/>
    </location>
</feature>
<comment type="subcellular location">
    <subcellularLocation>
        <location evidence="1">Nucleus</location>
    </subcellularLocation>
</comment>
<evidence type="ECO:0000256" key="3">
    <source>
        <dbReference type="ARBA" id="ARBA00022771"/>
    </source>
</evidence>